<accession>A0A9D4KM09</accession>
<gene>
    <name evidence="2" type="ORF">DPMN_115845</name>
</gene>
<feature type="region of interest" description="Disordered" evidence="1">
    <location>
        <begin position="1"/>
        <end position="21"/>
    </location>
</feature>
<comment type="caution">
    <text evidence="2">The sequence shown here is derived from an EMBL/GenBank/DDBJ whole genome shotgun (WGS) entry which is preliminary data.</text>
</comment>
<sequence length="87" mass="10127">MMSITAELERQHGVQRSEVGSLHKETLHRIQMLEDRQQHNMAEWRESLDGNRSNIEHYLDKMDAKFKAMIDKATAGWGNLMASFLIN</sequence>
<name>A0A9D4KM09_DREPO</name>
<protein>
    <submittedName>
        <fullName evidence="2">Uncharacterized protein</fullName>
    </submittedName>
</protein>
<evidence type="ECO:0000313" key="2">
    <source>
        <dbReference type="EMBL" id="KAH3842348.1"/>
    </source>
</evidence>
<organism evidence="2 3">
    <name type="scientific">Dreissena polymorpha</name>
    <name type="common">Zebra mussel</name>
    <name type="synonym">Mytilus polymorpha</name>
    <dbReference type="NCBI Taxonomy" id="45954"/>
    <lineage>
        <taxon>Eukaryota</taxon>
        <taxon>Metazoa</taxon>
        <taxon>Spiralia</taxon>
        <taxon>Lophotrochozoa</taxon>
        <taxon>Mollusca</taxon>
        <taxon>Bivalvia</taxon>
        <taxon>Autobranchia</taxon>
        <taxon>Heteroconchia</taxon>
        <taxon>Euheterodonta</taxon>
        <taxon>Imparidentia</taxon>
        <taxon>Neoheterodontei</taxon>
        <taxon>Myida</taxon>
        <taxon>Dreissenoidea</taxon>
        <taxon>Dreissenidae</taxon>
        <taxon>Dreissena</taxon>
    </lineage>
</organism>
<evidence type="ECO:0000256" key="1">
    <source>
        <dbReference type="SAM" id="MobiDB-lite"/>
    </source>
</evidence>
<dbReference type="AlphaFoldDB" id="A0A9D4KM09"/>
<dbReference type="Proteomes" id="UP000828390">
    <property type="component" value="Unassembled WGS sequence"/>
</dbReference>
<proteinExistence type="predicted"/>
<keyword evidence="3" id="KW-1185">Reference proteome</keyword>
<reference evidence="2" key="1">
    <citation type="journal article" date="2019" name="bioRxiv">
        <title>The Genome of the Zebra Mussel, Dreissena polymorpha: A Resource for Invasive Species Research.</title>
        <authorList>
            <person name="McCartney M.A."/>
            <person name="Auch B."/>
            <person name="Kono T."/>
            <person name="Mallez S."/>
            <person name="Zhang Y."/>
            <person name="Obille A."/>
            <person name="Becker A."/>
            <person name="Abrahante J.E."/>
            <person name="Garbe J."/>
            <person name="Badalamenti J.P."/>
            <person name="Herman A."/>
            <person name="Mangelson H."/>
            <person name="Liachko I."/>
            <person name="Sullivan S."/>
            <person name="Sone E.D."/>
            <person name="Koren S."/>
            <person name="Silverstein K.A.T."/>
            <person name="Beckman K.B."/>
            <person name="Gohl D.M."/>
        </authorList>
    </citation>
    <scope>NUCLEOTIDE SEQUENCE</scope>
    <source>
        <strain evidence="2">Duluth1</strain>
        <tissue evidence="2">Whole animal</tissue>
    </source>
</reference>
<reference evidence="2" key="2">
    <citation type="submission" date="2020-11" db="EMBL/GenBank/DDBJ databases">
        <authorList>
            <person name="McCartney M.A."/>
            <person name="Auch B."/>
            <person name="Kono T."/>
            <person name="Mallez S."/>
            <person name="Becker A."/>
            <person name="Gohl D.M."/>
            <person name="Silverstein K.A.T."/>
            <person name="Koren S."/>
            <person name="Bechman K.B."/>
            <person name="Herman A."/>
            <person name="Abrahante J.E."/>
            <person name="Garbe J."/>
        </authorList>
    </citation>
    <scope>NUCLEOTIDE SEQUENCE</scope>
    <source>
        <strain evidence="2">Duluth1</strain>
        <tissue evidence="2">Whole animal</tissue>
    </source>
</reference>
<dbReference type="EMBL" id="JAIWYP010000004">
    <property type="protein sequence ID" value="KAH3842348.1"/>
    <property type="molecule type" value="Genomic_DNA"/>
</dbReference>
<evidence type="ECO:0000313" key="3">
    <source>
        <dbReference type="Proteomes" id="UP000828390"/>
    </source>
</evidence>